<dbReference type="Proteomes" id="UP000050326">
    <property type="component" value="Unassembled WGS sequence"/>
</dbReference>
<name>A0A0P8YB42_9CLOT</name>
<dbReference type="InterPro" id="IPR013525">
    <property type="entry name" value="ABC2_TM"/>
</dbReference>
<evidence type="ECO:0000256" key="2">
    <source>
        <dbReference type="ARBA" id="ARBA00022692"/>
    </source>
</evidence>
<protein>
    <submittedName>
        <fullName evidence="7">ABC-2 family transporter protein</fullName>
    </submittedName>
</protein>
<dbReference type="RefSeq" id="WP_054875441.1">
    <property type="nucleotide sequence ID" value="NZ_LKET01000032.1"/>
</dbReference>
<evidence type="ECO:0000259" key="6">
    <source>
        <dbReference type="Pfam" id="PF12698"/>
    </source>
</evidence>
<sequence>MLSVIKLRLLRLRDDIGVFILMTVMAFGLTAIFGASLSGGKPEVIIVDEDKSGYSKLFIDELKDSTGFDFTEADMKNAVAKVEEGKALAALLINESFDTDIQNAEKITIGIMKIKDDLFILTLQELVSGIASKMAGSIRIGGYYQ</sequence>
<evidence type="ECO:0000256" key="4">
    <source>
        <dbReference type="ARBA" id="ARBA00023136"/>
    </source>
</evidence>
<dbReference type="AlphaFoldDB" id="A0A0P8YB42"/>
<gene>
    <name evidence="7" type="ORF">OXPF_24260</name>
</gene>
<proteinExistence type="predicted"/>
<dbReference type="STRING" id="36849.OXPF_24260"/>
<dbReference type="GO" id="GO:0016020">
    <property type="term" value="C:membrane"/>
    <property type="evidence" value="ECO:0007669"/>
    <property type="project" value="UniProtKB-SubCell"/>
</dbReference>
<evidence type="ECO:0000256" key="1">
    <source>
        <dbReference type="ARBA" id="ARBA00004141"/>
    </source>
</evidence>
<evidence type="ECO:0000256" key="5">
    <source>
        <dbReference type="SAM" id="Phobius"/>
    </source>
</evidence>
<dbReference type="Gene3D" id="3.40.1710.10">
    <property type="entry name" value="abc type-2 transporter like domain"/>
    <property type="match status" value="1"/>
</dbReference>
<feature type="domain" description="ABC-2 type transporter transmembrane" evidence="6">
    <location>
        <begin position="18"/>
        <end position="113"/>
    </location>
</feature>
<evidence type="ECO:0000256" key="3">
    <source>
        <dbReference type="ARBA" id="ARBA00022989"/>
    </source>
</evidence>
<keyword evidence="8" id="KW-1185">Reference proteome</keyword>
<reference evidence="7 8" key="1">
    <citation type="submission" date="2015-09" db="EMBL/GenBank/DDBJ databases">
        <title>Genome sequence of Oxobacter pfennigii DSM 3222.</title>
        <authorList>
            <person name="Poehlein A."/>
            <person name="Bengelsdorf F.R."/>
            <person name="Schiel-Bengelsdorf B."/>
            <person name="Duerre P."/>
            <person name="Daniel R."/>
        </authorList>
    </citation>
    <scope>NUCLEOTIDE SEQUENCE [LARGE SCALE GENOMIC DNA]</scope>
    <source>
        <strain evidence="7 8">DSM 3222</strain>
    </source>
</reference>
<comment type="subcellular location">
    <subcellularLocation>
        <location evidence="1">Membrane</location>
        <topology evidence="1">Multi-pass membrane protein</topology>
    </subcellularLocation>
</comment>
<keyword evidence="3 5" id="KW-1133">Transmembrane helix</keyword>
<comment type="caution">
    <text evidence="7">The sequence shown here is derived from an EMBL/GenBank/DDBJ whole genome shotgun (WGS) entry which is preliminary data.</text>
</comment>
<dbReference type="GO" id="GO:0140359">
    <property type="term" value="F:ABC-type transporter activity"/>
    <property type="evidence" value="ECO:0007669"/>
    <property type="project" value="InterPro"/>
</dbReference>
<evidence type="ECO:0000313" key="7">
    <source>
        <dbReference type="EMBL" id="KPU44258.1"/>
    </source>
</evidence>
<accession>A0A0P8YB42</accession>
<feature type="transmembrane region" description="Helical" evidence="5">
    <location>
        <begin position="16"/>
        <end position="37"/>
    </location>
</feature>
<dbReference type="Pfam" id="PF12698">
    <property type="entry name" value="ABC2_membrane_3"/>
    <property type="match status" value="1"/>
</dbReference>
<dbReference type="EMBL" id="LKET01000032">
    <property type="protein sequence ID" value="KPU44258.1"/>
    <property type="molecule type" value="Genomic_DNA"/>
</dbReference>
<organism evidence="7 8">
    <name type="scientific">Oxobacter pfennigii</name>
    <dbReference type="NCBI Taxonomy" id="36849"/>
    <lineage>
        <taxon>Bacteria</taxon>
        <taxon>Bacillati</taxon>
        <taxon>Bacillota</taxon>
        <taxon>Clostridia</taxon>
        <taxon>Eubacteriales</taxon>
        <taxon>Clostridiaceae</taxon>
        <taxon>Oxobacter</taxon>
    </lineage>
</organism>
<keyword evidence="4 5" id="KW-0472">Membrane</keyword>
<keyword evidence="2 5" id="KW-0812">Transmembrane</keyword>
<evidence type="ECO:0000313" key="8">
    <source>
        <dbReference type="Proteomes" id="UP000050326"/>
    </source>
</evidence>